<accession>A0A292PSB5</accession>
<sequence length="600" mass="66678">MARPVCSKPISRGNGPEKIYPLSTSSFHSSASNPKPQHPYQPTLSSHTPPPMDTLPLPPIKFIRTQTTSVAFTEDQTISRFGYFSGKKRRKGNPPSSNGKASKKVRRDSPAKNFNDERLRGDKLLKQSQPVRLGVAAEDSIGESSSRISAKKPNKSDKESAAVAATKLKANQAIFTESGPVFSGENREKNGPNEVPYPPNLGPYKGPYIKSTAFTPDSTTVLLLSPRKTKPELGSTVKSQFEGPNINAGSIATASGKTVVSGKSVLGTKPGDLSKESPKRPNKDLRVKGLKNPSYFCYRNSVLQLFSSSTIFVEEISEHIKRKYHCGPNCTSCALGKFFENHFRPARGEQTLNKSLPVVSRLRDVLPEPFGYNQCNQEDASEYMLALLNKGVDQLKSAPNHTNSENHIDRVFGAKYDSVLTCPICDNRSVTPEYQLNLQLAIKVAPKAPINLNACFANNFSEEYVEASCDKCGHKTGPSRKSKRFVKKTEIRKLPKFLVITLSRYKIGRRVQTKIMNSVKLEEKLVLREGNKLVTYELKGMICHQGAQVRSGHYIAFTKQPDRTWAKCDDAWITKSNLENIKLHQKVFQIYMLGYEQVTC</sequence>
<dbReference type="GO" id="GO:0005829">
    <property type="term" value="C:cytosol"/>
    <property type="evidence" value="ECO:0007669"/>
    <property type="project" value="TreeGrafter"/>
</dbReference>
<keyword evidence="4" id="KW-1185">Reference proteome</keyword>
<dbReference type="EMBL" id="LN891061">
    <property type="protein sequence ID" value="CUS10024.1"/>
    <property type="molecule type" value="Genomic_DNA"/>
</dbReference>
<evidence type="ECO:0000313" key="3">
    <source>
        <dbReference type="EMBL" id="CUS10024.1"/>
    </source>
</evidence>
<gene>
    <name evidence="3" type="ORF">GSTUAT00005954001</name>
</gene>
<dbReference type="GO" id="GO:0005634">
    <property type="term" value="C:nucleus"/>
    <property type="evidence" value="ECO:0007669"/>
    <property type="project" value="TreeGrafter"/>
</dbReference>
<feature type="compositionally biased region" description="Basic and acidic residues" evidence="1">
    <location>
        <begin position="272"/>
        <end position="285"/>
    </location>
</feature>
<evidence type="ECO:0000256" key="1">
    <source>
        <dbReference type="SAM" id="MobiDB-lite"/>
    </source>
</evidence>
<organism evidence="3 4">
    <name type="scientific">Tuber aestivum</name>
    <name type="common">summer truffle</name>
    <dbReference type="NCBI Taxonomy" id="59557"/>
    <lineage>
        <taxon>Eukaryota</taxon>
        <taxon>Fungi</taxon>
        <taxon>Dikarya</taxon>
        <taxon>Ascomycota</taxon>
        <taxon>Pezizomycotina</taxon>
        <taxon>Pezizomycetes</taxon>
        <taxon>Pezizales</taxon>
        <taxon>Tuberaceae</taxon>
        <taxon>Tuber</taxon>
    </lineage>
</organism>
<feature type="region of interest" description="Disordered" evidence="1">
    <location>
        <begin position="1"/>
        <end position="61"/>
    </location>
</feature>
<dbReference type="InterPro" id="IPR038765">
    <property type="entry name" value="Papain-like_cys_pep_sf"/>
</dbReference>
<dbReference type="SUPFAM" id="SSF54001">
    <property type="entry name" value="Cysteine proteinases"/>
    <property type="match status" value="1"/>
</dbReference>
<dbReference type="GO" id="GO:0004843">
    <property type="term" value="F:cysteine-type deubiquitinase activity"/>
    <property type="evidence" value="ECO:0007669"/>
    <property type="project" value="InterPro"/>
</dbReference>
<dbReference type="Proteomes" id="UP001412239">
    <property type="component" value="Unassembled WGS sequence"/>
</dbReference>
<feature type="domain" description="USP" evidence="2">
    <location>
        <begin position="288"/>
        <end position="598"/>
    </location>
</feature>
<feature type="compositionally biased region" description="Pro residues" evidence="1">
    <location>
        <begin position="48"/>
        <end position="59"/>
    </location>
</feature>
<dbReference type="InterPro" id="IPR050164">
    <property type="entry name" value="Peptidase_C19"/>
</dbReference>
<dbReference type="PANTHER" id="PTHR24006">
    <property type="entry name" value="UBIQUITIN CARBOXYL-TERMINAL HYDROLASE"/>
    <property type="match status" value="1"/>
</dbReference>
<dbReference type="PROSITE" id="PS50235">
    <property type="entry name" value="USP_3"/>
    <property type="match status" value="1"/>
</dbReference>
<dbReference type="Gene3D" id="3.90.70.10">
    <property type="entry name" value="Cysteine proteinases"/>
    <property type="match status" value="1"/>
</dbReference>
<evidence type="ECO:0000313" key="4">
    <source>
        <dbReference type="Proteomes" id="UP001412239"/>
    </source>
</evidence>
<dbReference type="CDD" id="cd02257">
    <property type="entry name" value="Peptidase_C19"/>
    <property type="match status" value="1"/>
</dbReference>
<dbReference type="AlphaFoldDB" id="A0A292PSB5"/>
<proteinExistence type="predicted"/>
<dbReference type="PROSITE" id="PS00973">
    <property type="entry name" value="USP_2"/>
    <property type="match status" value="1"/>
</dbReference>
<feature type="region of interest" description="Disordered" evidence="1">
    <location>
        <begin position="81"/>
        <end position="162"/>
    </location>
</feature>
<dbReference type="InterPro" id="IPR028889">
    <property type="entry name" value="USP"/>
</dbReference>
<feature type="compositionally biased region" description="Basic and acidic residues" evidence="1">
    <location>
        <begin position="107"/>
        <end position="125"/>
    </location>
</feature>
<dbReference type="InterPro" id="IPR001394">
    <property type="entry name" value="Peptidase_C19_UCH"/>
</dbReference>
<feature type="compositionally biased region" description="Polar residues" evidence="1">
    <location>
        <begin position="22"/>
        <end position="47"/>
    </location>
</feature>
<protein>
    <recommendedName>
        <fullName evidence="2">USP domain-containing protein</fullName>
    </recommendedName>
</protein>
<evidence type="ECO:0000259" key="2">
    <source>
        <dbReference type="PROSITE" id="PS50235"/>
    </source>
</evidence>
<feature type="region of interest" description="Disordered" evidence="1">
    <location>
        <begin position="263"/>
        <end position="285"/>
    </location>
</feature>
<dbReference type="Pfam" id="PF00443">
    <property type="entry name" value="UCH"/>
    <property type="match status" value="1"/>
</dbReference>
<name>A0A292PSB5_9PEZI</name>
<dbReference type="InterPro" id="IPR018200">
    <property type="entry name" value="USP_CS"/>
</dbReference>
<reference evidence="3" key="1">
    <citation type="submission" date="2015-10" db="EMBL/GenBank/DDBJ databases">
        <authorList>
            <person name="Regsiter A."/>
            <person name="william w."/>
        </authorList>
    </citation>
    <scope>NUCLEOTIDE SEQUENCE</scope>
    <source>
        <strain evidence="3">Montdore</strain>
    </source>
</reference>
<dbReference type="GO" id="GO:0016579">
    <property type="term" value="P:protein deubiquitination"/>
    <property type="evidence" value="ECO:0007669"/>
    <property type="project" value="InterPro"/>
</dbReference>